<name>A0A9W6F9A4_9CHLO</name>
<comment type="caution">
    <text evidence="3">The sequence shown here is derived from an EMBL/GenBank/DDBJ whole genome shotgun (WGS) entry which is preliminary data.</text>
</comment>
<dbReference type="InterPro" id="IPR007112">
    <property type="entry name" value="Expansin/allergen_DPBB_dom"/>
</dbReference>
<dbReference type="EMBL" id="BRXU01000042">
    <property type="protein sequence ID" value="GLC61109.1"/>
    <property type="molecule type" value="Genomic_DNA"/>
</dbReference>
<dbReference type="GO" id="GO:0005576">
    <property type="term" value="C:extracellular region"/>
    <property type="evidence" value="ECO:0007669"/>
    <property type="project" value="InterPro"/>
</dbReference>
<reference evidence="3 4" key="1">
    <citation type="journal article" date="2023" name="Commun. Biol.">
        <title>Reorganization of the ancestral sex-determining regions during the evolution of trioecy in Pleodorina starrii.</title>
        <authorList>
            <person name="Takahashi K."/>
            <person name="Suzuki S."/>
            <person name="Kawai-Toyooka H."/>
            <person name="Yamamoto K."/>
            <person name="Hamaji T."/>
            <person name="Ootsuki R."/>
            <person name="Yamaguchi H."/>
            <person name="Kawachi M."/>
            <person name="Higashiyama T."/>
            <person name="Nozaki H."/>
        </authorList>
    </citation>
    <scope>NUCLEOTIDE SEQUENCE [LARGE SCALE GENOMIC DNA]</scope>
    <source>
        <strain evidence="3 4">NIES-4479</strain>
    </source>
</reference>
<feature type="domain" description="Expansin-like EG45" evidence="2">
    <location>
        <begin position="87"/>
        <end position="179"/>
    </location>
</feature>
<dbReference type="CDD" id="cd22271">
    <property type="entry name" value="DPBB_EXP_N-like"/>
    <property type="match status" value="1"/>
</dbReference>
<dbReference type="PROSITE" id="PS50842">
    <property type="entry name" value="EXPANSIN_EG45"/>
    <property type="match status" value="1"/>
</dbReference>
<dbReference type="InterPro" id="IPR002963">
    <property type="entry name" value="Expansin"/>
</dbReference>
<accession>A0A9W6F9A4</accession>
<dbReference type="PRINTS" id="PR01225">
    <property type="entry name" value="EXPANSNFAMLY"/>
</dbReference>
<keyword evidence="4" id="KW-1185">Reference proteome</keyword>
<evidence type="ECO:0000259" key="2">
    <source>
        <dbReference type="PROSITE" id="PS50842"/>
    </source>
</evidence>
<protein>
    <submittedName>
        <fullName evidence="3">Atexp4,atexpa4,athexp alpha 1.6,expa4</fullName>
    </submittedName>
</protein>
<dbReference type="Gene3D" id="2.40.40.10">
    <property type="entry name" value="RlpA-like domain"/>
    <property type="match status" value="1"/>
</dbReference>
<dbReference type="OrthoDB" id="5823761at2759"/>
<dbReference type="InterPro" id="IPR036908">
    <property type="entry name" value="RlpA-like_sf"/>
</dbReference>
<proteinExistence type="predicted"/>
<evidence type="ECO:0000256" key="1">
    <source>
        <dbReference type="SAM" id="MobiDB-lite"/>
    </source>
</evidence>
<evidence type="ECO:0000313" key="3">
    <source>
        <dbReference type="EMBL" id="GLC61109.1"/>
    </source>
</evidence>
<sequence length="209" mass="23368">MAQLSATVTGSDLRSAAPACHARRAAPENANATFHRRSPAALLTVLLGIICLVTLPYCCKADNWDGSWQKARATRYGGWDDGWNIHEGSCGYGYLDYDRSTGWNIAAMSDMNWDFPDSCGRCFEVRCDPTWISDNYGESFDRTGVCRDTEASVVVQLAENRWGVIGIITRPVSCDYEPEKRASVPPEGDSPPNTRISRPWDWVDRRPWP</sequence>
<feature type="region of interest" description="Disordered" evidence="1">
    <location>
        <begin position="177"/>
        <end position="209"/>
    </location>
</feature>
<dbReference type="InterPro" id="IPR007118">
    <property type="entry name" value="Expan_Lol_pI"/>
</dbReference>
<organism evidence="3 4">
    <name type="scientific">Pleodorina starrii</name>
    <dbReference type="NCBI Taxonomy" id="330485"/>
    <lineage>
        <taxon>Eukaryota</taxon>
        <taxon>Viridiplantae</taxon>
        <taxon>Chlorophyta</taxon>
        <taxon>core chlorophytes</taxon>
        <taxon>Chlorophyceae</taxon>
        <taxon>CS clade</taxon>
        <taxon>Chlamydomonadales</taxon>
        <taxon>Volvocaceae</taxon>
        <taxon>Pleodorina</taxon>
    </lineage>
</organism>
<gene>
    <name evidence="3" type="primary">PLEST010599</name>
    <name evidence="3" type="ORF">PLESTB_001718800</name>
</gene>
<evidence type="ECO:0000313" key="4">
    <source>
        <dbReference type="Proteomes" id="UP001165080"/>
    </source>
</evidence>
<dbReference type="AlphaFoldDB" id="A0A9W6F9A4"/>
<dbReference type="SUPFAM" id="SSF50685">
    <property type="entry name" value="Barwin-like endoglucanases"/>
    <property type="match status" value="1"/>
</dbReference>
<dbReference type="GO" id="GO:0009664">
    <property type="term" value="P:plant-type cell wall organization"/>
    <property type="evidence" value="ECO:0007669"/>
    <property type="project" value="InterPro"/>
</dbReference>
<dbReference type="Proteomes" id="UP001165080">
    <property type="component" value="Unassembled WGS sequence"/>
</dbReference>
<dbReference type="PANTHER" id="PTHR31867">
    <property type="entry name" value="EXPANSIN-A15"/>
    <property type="match status" value="1"/>
</dbReference>